<gene>
    <name evidence="3" type="ORF">CONPUDRAFT_149471</name>
</gene>
<dbReference type="Proteomes" id="UP000053558">
    <property type="component" value="Unassembled WGS sequence"/>
</dbReference>
<dbReference type="GeneID" id="19202600"/>
<evidence type="ECO:0000313" key="4">
    <source>
        <dbReference type="Proteomes" id="UP000053558"/>
    </source>
</evidence>
<name>A0A5M3N7M4_CONPW</name>
<feature type="signal peptide" evidence="2">
    <location>
        <begin position="1"/>
        <end position="23"/>
    </location>
</feature>
<dbReference type="EMBL" id="JH711573">
    <property type="protein sequence ID" value="EIW87442.1"/>
    <property type="molecule type" value="Genomic_DNA"/>
</dbReference>
<organism evidence="3 4">
    <name type="scientific">Coniophora puteana (strain RWD-64-598)</name>
    <name type="common">Brown rot fungus</name>
    <dbReference type="NCBI Taxonomy" id="741705"/>
    <lineage>
        <taxon>Eukaryota</taxon>
        <taxon>Fungi</taxon>
        <taxon>Dikarya</taxon>
        <taxon>Basidiomycota</taxon>
        <taxon>Agaricomycotina</taxon>
        <taxon>Agaricomycetes</taxon>
        <taxon>Agaricomycetidae</taxon>
        <taxon>Boletales</taxon>
        <taxon>Coniophorineae</taxon>
        <taxon>Coniophoraceae</taxon>
        <taxon>Coniophora</taxon>
    </lineage>
</organism>
<proteinExistence type="predicted"/>
<dbReference type="AlphaFoldDB" id="A0A5M3N7M4"/>
<evidence type="ECO:0008006" key="5">
    <source>
        <dbReference type="Google" id="ProtNLM"/>
    </source>
</evidence>
<feature type="region of interest" description="Disordered" evidence="1">
    <location>
        <begin position="47"/>
        <end position="81"/>
    </location>
</feature>
<keyword evidence="2" id="KW-0732">Signal</keyword>
<evidence type="ECO:0000256" key="2">
    <source>
        <dbReference type="SAM" id="SignalP"/>
    </source>
</evidence>
<feature type="chain" id="PRO_5024459636" description="HIG1 domain-containing protein" evidence="2">
    <location>
        <begin position="24"/>
        <end position="81"/>
    </location>
</feature>
<evidence type="ECO:0000313" key="3">
    <source>
        <dbReference type="EMBL" id="EIW87442.1"/>
    </source>
</evidence>
<protein>
    <recommendedName>
        <fullName evidence="5">HIG1 domain-containing protein</fullName>
    </recommendedName>
</protein>
<keyword evidence="4" id="KW-1185">Reference proteome</keyword>
<reference evidence="4" key="1">
    <citation type="journal article" date="2012" name="Science">
        <title>The Paleozoic origin of enzymatic lignin decomposition reconstructed from 31 fungal genomes.</title>
        <authorList>
            <person name="Floudas D."/>
            <person name="Binder M."/>
            <person name="Riley R."/>
            <person name="Barry K."/>
            <person name="Blanchette R.A."/>
            <person name="Henrissat B."/>
            <person name="Martinez A.T."/>
            <person name="Otillar R."/>
            <person name="Spatafora J.W."/>
            <person name="Yadav J.S."/>
            <person name="Aerts A."/>
            <person name="Benoit I."/>
            <person name="Boyd A."/>
            <person name="Carlson A."/>
            <person name="Copeland A."/>
            <person name="Coutinho P.M."/>
            <person name="de Vries R.P."/>
            <person name="Ferreira P."/>
            <person name="Findley K."/>
            <person name="Foster B."/>
            <person name="Gaskell J."/>
            <person name="Glotzer D."/>
            <person name="Gorecki P."/>
            <person name="Heitman J."/>
            <person name="Hesse C."/>
            <person name="Hori C."/>
            <person name="Igarashi K."/>
            <person name="Jurgens J.A."/>
            <person name="Kallen N."/>
            <person name="Kersten P."/>
            <person name="Kohler A."/>
            <person name="Kuees U."/>
            <person name="Kumar T.K.A."/>
            <person name="Kuo A."/>
            <person name="LaButti K."/>
            <person name="Larrondo L.F."/>
            <person name="Lindquist E."/>
            <person name="Ling A."/>
            <person name="Lombard V."/>
            <person name="Lucas S."/>
            <person name="Lundell T."/>
            <person name="Martin R."/>
            <person name="McLaughlin D.J."/>
            <person name="Morgenstern I."/>
            <person name="Morin E."/>
            <person name="Murat C."/>
            <person name="Nagy L.G."/>
            <person name="Nolan M."/>
            <person name="Ohm R.A."/>
            <person name="Patyshakuliyeva A."/>
            <person name="Rokas A."/>
            <person name="Ruiz-Duenas F.J."/>
            <person name="Sabat G."/>
            <person name="Salamov A."/>
            <person name="Samejima M."/>
            <person name="Schmutz J."/>
            <person name="Slot J.C."/>
            <person name="St John F."/>
            <person name="Stenlid J."/>
            <person name="Sun H."/>
            <person name="Sun S."/>
            <person name="Syed K."/>
            <person name="Tsang A."/>
            <person name="Wiebenga A."/>
            <person name="Young D."/>
            <person name="Pisabarro A."/>
            <person name="Eastwood D.C."/>
            <person name="Martin F."/>
            <person name="Cullen D."/>
            <person name="Grigoriev I.V."/>
            <person name="Hibbett D.S."/>
        </authorList>
    </citation>
    <scope>NUCLEOTIDE SEQUENCE [LARGE SCALE GENOMIC DNA]</scope>
    <source>
        <strain evidence="4">RWD-64-598 SS2</strain>
    </source>
</reference>
<evidence type="ECO:0000256" key="1">
    <source>
        <dbReference type="SAM" id="MobiDB-lite"/>
    </source>
</evidence>
<dbReference type="KEGG" id="cput:CONPUDRAFT_149471"/>
<dbReference type="RefSeq" id="XP_007763929.1">
    <property type="nucleotide sequence ID" value="XM_007765739.1"/>
</dbReference>
<accession>A0A5M3N7M4</accession>
<comment type="caution">
    <text evidence="3">The sequence shown here is derived from an EMBL/GenBank/DDBJ whole genome shotgun (WGS) entry which is preliminary data.</text>
</comment>
<feature type="compositionally biased region" description="Basic and acidic residues" evidence="1">
    <location>
        <begin position="47"/>
        <end position="63"/>
    </location>
</feature>
<sequence>MFFSKPALITLATAGMAMAAAFANSHNAGVQRRDMLRQEIEKKGVSSFWRDDEQPTDEVERRAMGLTGSSFWASTEEPAED</sequence>